<evidence type="ECO:0000259" key="6">
    <source>
        <dbReference type="PROSITE" id="PS51123"/>
    </source>
</evidence>
<gene>
    <name evidence="7" type="ORF">GF339_22010</name>
</gene>
<evidence type="ECO:0000256" key="3">
    <source>
        <dbReference type="ARBA" id="ARBA00023237"/>
    </source>
</evidence>
<dbReference type="Gene3D" id="3.30.1330.60">
    <property type="entry name" value="OmpA-like domain"/>
    <property type="match status" value="1"/>
</dbReference>
<comment type="subcellular location">
    <subcellularLocation>
        <location evidence="1">Cell outer membrane</location>
    </subcellularLocation>
</comment>
<comment type="caution">
    <text evidence="7">The sequence shown here is derived from an EMBL/GenBank/DDBJ whole genome shotgun (WGS) entry which is preliminary data.</text>
</comment>
<evidence type="ECO:0000256" key="4">
    <source>
        <dbReference type="PROSITE-ProRule" id="PRU00473"/>
    </source>
</evidence>
<sequence length="276" mass="30891">MWHRPQRRWGNLRWGQPTHWRNQKEGNAAMRQRQAILSVMMGILIFWGSLDGWAATLPRRERANRCPEITDVMLSDTEIHSGEHVRIALTASDPDEDIVYYVWTVPAGMLTGQASQVVWMAPKCTDIGQASMTYEILVEAGDGRCIVKQTIPVTVKCEVQPPPSPQPEAVLRFSSGQIGVDETAQAQLDDVAARLKQFPDQGLRIEGHTDSTGDAATNEQIGLKRAKRAKAYLVEHHGIVPERITTVSYGASRPIASNDTPEGRTRNRRVEIYRTQ</sequence>
<dbReference type="PROSITE" id="PS51123">
    <property type="entry name" value="OMPA_2"/>
    <property type="match status" value="1"/>
</dbReference>
<keyword evidence="5" id="KW-1133">Transmembrane helix</keyword>
<keyword evidence="3" id="KW-0998">Cell outer membrane</keyword>
<dbReference type="GO" id="GO:0009279">
    <property type="term" value="C:cell outer membrane"/>
    <property type="evidence" value="ECO:0007669"/>
    <property type="project" value="UniProtKB-SubCell"/>
</dbReference>
<proteinExistence type="predicted"/>
<dbReference type="InterPro" id="IPR006664">
    <property type="entry name" value="OMP_bac"/>
</dbReference>
<dbReference type="PRINTS" id="PR01021">
    <property type="entry name" value="OMPADOMAIN"/>
</dbReference>
<evidence type="ECO:0000256" key="1">
    <source>
        <dbReference type="ARBA" id="ARBA00004442"/>
    </source>
</evidence>
<protein>
    <submittedName>
        <fullName evidence="7">OmpA family protein</fullName>
    </submittedName>
</protein>
<dbReference type="InterPro" id="IPR006665">
    <property type="entry name" value="OmpA-like"/>
</dbReference>
<evidence type="ECO:0000256" key="5">
    <source>
        <dbReference type="SAM" id="Phobius"/>
    </source>
</evidence>
<feature type="domain" description="OmpA-like" evidence="6">
    <location>
        <begin position="160"/>
        <end position="276"/>
    </location>
</feature>
<dbReference type="EMBL" id="WJJP01000716">
    <property type="protein sequence ID" value="MBD3327277.1"/>
    <property type="molecule type" value="Genomic_DNA"/>
</dbReference>
<evidence type="ECO:0000313" key="7">
    <source>
        <dbReference type="EMBL" id="MBD3327277.1"/>
    </source>
</evidence>
<keyword evidence="5" id="KW-0812">Transmembrane</keyword>
<keyword evidence="2 4" id="KW-0472">Membrane</keyword>
<dbReference type="InterPro" id="IPR050330">
    <property type="entry name" value="Bact_OuterMem_StrucFunc"/>
</dbReference>
<dbReference type="PANTHER" id="PTHR30329:SF21">
    <property type="entry name" value="LIPOPROTEIN YIAD-RELATED"/>
    <property type="match status" value="1"/>
</dbReference>
<name>A0A9D5K0U2_9BACT</name>
<dbReference type="InterPro" id="IPR036737">
    <property type="entry name" value="OmpA-like_sf"/>
</dbReference>
<evidence type="ECO:0000313" key="8">
    <source>
        <dbReference type="Proteomes" id="UP000649604"/>
    </source>
</evidence>
<dbReference type="Pfam" id="PF00691">
    <property type="entry name" value="OmpA"/>
    <property type="match status" value="1"/>
</dbReference>
<dbReference type="PANTHER" id="PTHR30329">
    <property type="entry name" value="STATOR ELEMENT OF FLAGELLAR MOTOR COMPLEX"/>
    <property type="match status" value="1"/>
</dbReference>
<reference evidence="7" key="1">
    <citation type="submission" date="2019-11" db="EMBL/GenBank/DDBJ databases">
        <title>Microbial mats filling the niche in hypersaline microbial mats.</title>
        <authorList>
            <person name="Wong H.L."/>
            <person name="Macleod F.I."/>
            <person name="White R.A. III"/>
            <person name="Burns B.P."/>
        </authorList>
    </citation>
    <scope>NUCLEOTIDE SEQUENCE</scope>
    <source>
        <strain evidence="7">Rbin_158</strain>
    </source>
</reference>
<dbReference type="CDD" id="cd07185">
    <property type="entry name" value="OmpA_C-like"/>
    <property type="match status" value="1"/>
</dbReference>
<dbReference type="Proteomes" id="UP000649604">
    <property type="component" value="Unassembled WGS sequence"/>
</dbReference>
<feature type="transmembrane region" description="Helical" evidence="5">
    <location>
        <begin position="35"/>
        <end position="55"/>
    </location>
</feature>
<dbReference type="SUPFAM" id="SSF103088">
    <property type="entry name" value="OmpA-like"/>
    <property type="match status" value="1"/>
</dbReference>
<dbReference type="AlphaFoldDB" id="A0A9D5K0U2"/>
<accession>A0A9D5K0U2</accession>
<organism evidence="7 8">
    <name type="scientific">candidate division KSB3 bacterium</name>
    <dbReference type="NCBI Taxonomy" id="2044937"/>
    <lineage>
        <taxon>Bacteria</taxon>
        <taxon>candidate division KSB3</taxon>
    </lineage>
</organism>
<evidence type="ECO:0000256" key="2">
    <source>
        <dbReference type="ARBA" id="ARBA00023136"/>
    </source>
</evidence>